<keyword evidence="6" id="KW-1185">Reference proteome</keyword>
<dbReference type="Gene3D" id="3.75.10.10">
    <property type="entry name" value="L-arginine/glycine Amidinotransferase, Chain A"/>
    <property type="match status" value="1"/>
</dbReference>
<evidence type="ECO:0000313" key="5">
    <source>
        <dbReference type="Ensembl" id="ENSSTUP00000053663.1"/>
    </source>
</evidence>
<comment type="subunit">
    <text evidence="4">Homodimer.</text>
</comment>
<evidence type="ECO:0000256" key="1">
    <source>
        <dbReference type="ARBA" id="ARBA00004858"/>
    </source>
</evidence>
<reference evidence="5" key="1">
    <citation type="submission" date="2025-08" db="UniProtKB">
        <authorList>
            <consortium name="Ensembl"/>
        </authorList>
    </citation>
    <scope>IDENTIFICATION</scope>
</reference>
<evidence type="ECO:0000256" key="2">
    <source>
        <dbReference type="ARBA" id="ARBA00006943"/>
    </source>
</evidence>
<comment type="function">
    <text evidence="4">Catalyzes the biosynthesis of guanidinoacetate, the immediate precursor of creatine. Creatine plays a vital role in energy metabolism in muscle tissues. May play a role in embryonic and central nervous system development.</text>
</comment>
<dbReference type="InParanoid" id="A0A674A383"/>
<accession>A0A674A383</accession>
<keyword evidence="4" id="KW-0496">Mitochondrion</keyword>
<dbReference type="SUPFAM" id="SSF55909">
    <property type="entry name" value="Pentein"/>
    <property type="match status" value="1"/>
</dbReference>
<keyword evidence="3 4" id="KW-0808">Transferase</keyword>
<dbReference type="GeneTree" id="ENSGT00390000011613"/>
<evidence type="ECO:0000313" key="6">
    <source>
        <dbReference type="Proteomes" id="UP000472277"/>
    </source>
</evidence>
<dbReference type="PANTHER" id="PTHR10488:SF1">
    <property type="entry name" value="GLYCINE AMIDINOTRANSFERASE, MITOCHONDRIAL"/>
    <property type="match status" value="1"/>
</dbReference>
<comment type="catalytic activity">
    <reaction evidence="4">
        <text>L-arginine + glycine = guanidinoacetate + L-ornithine</text>
        <dbReference type="Rhea" id="RHEA:13201"/>
        <dbReference type="ChEBI" id="CHEBI:32682"/>
        <dbReference type="ChEBI" id="CHEBI:46911"/>
        <dbReference type="ChEBI" id="CHEBI:57305"/>
        <dbReference type="ChEBI" id="CHEBI:57742"/>
        <dbReference type="EC" id="2.1.4.1"/>
    </reaction>
</comment>
<dbReference type="Proteomes" id="UP000472277">
    <property type="component" value="Unassembled WGS sequence"/>
</dbReference>
<dbReference type="GO" id="GO:0005758">
    <property type="term" value="C:mitochondrial intermembrane space"/>
    <property type="evidence" value="ECO:0007669"/>
    <property type="project" value="TreeGrafter"/>
</dbReference>
<reference evidence="5" key="2">
    <citation type="submission" date="2025-09" db="UniProtKB">
        <authorList>
            <consortium name="Ensembl"/>
        </authorList>
    </citation>
    <scope>IDENTIFICATION</scope>
</reference>
<dbReference type="UniPathway" id="UPA00104">
    <property type="reaction ID" value="UER00579"/>
</dbReference>
<dbReference type="GO" id="GO:0005743">
    <property type="term" value="C:mitochondrial inner membrane"/>
    <property type="evidence" value="ECO:0007669"/>
    <property type="project" value="UniProtKB-SubCell"/>
</dbReference>
<comment type="subcellular location">
    <subcellularLocation>
        <location evidence="4">Mitochondrion inner membrane</location>
    </subcellularLocation>
</comment>
<name>A0A674A383_SALTR</name>
<protein>
    <recommendedName>
        <fullName evidence="4">Glycine amidinotransferase</fullName>
        <ecNumber evidence="4">2.1.4.1</ecNumber>
    </recommendedName>
    <alternativeName>
        <fullName evidence="4">L-arginine:glycine amidinotransferase</fullName>
    </alternativeName>
</protein>
<dbReference type="PANTHER" id="PTHR10488">
    <property type="entry name" value="GLYCINE AMIDINOTRANSFERASE, MITOCHONDRIAL"/>
    <property type="match status" value="1"/>
</dbReference>
<comment type="similarity">
    <text evidence="2 4">Belongs to the amidinotransferase family.</text>
</comment>
<evidence type="ECO:0000256" key="3">
    <source>
        <dbReference type="ARBA" id="ARBA00022679"/>
    </source>
</evidence>
<keyword evidence="4" id="KW-0472">Membrane</keyword>
<dbReference type="InterPro" id="IPR033195">
    <property type="entry name" value="AmidinoTrfase"/>
</dbReference>
<dbReference type="EC" id="2.1.4.1" evidence="4"/>
<evidence type="ECO:0000256" key="4">
    <source>
        <dbReference type="RuleBase" id="RU367092"/>
    </source>
</evidence>
<dbReference type="AlphaFoldDB" id="A0A674A383"/>
<keyword evidence="4" id="KW-0999">Mitochondrion inner membrane</keyword>
<comment type="pathway">
    <text evidence="1 4">Amine and polyamine biosynthesis; creatine biosynthesis; creatine from L-arginine and glycine: step 1/2.</text>
</comment>
<proteinExistence type="inferred from homology"/>
<dbReference type="GO" id="GO:0015068">
    <property type="term" value="F:glycine amidinotransferase activity"/>
    <property type="evidence" value="ECO:0007669"/>
    <property type="project" value="UniProtKB-UniRule"/>
</dbReference>
<gene>
    <name evidence="5" type="primary">GATM</name>
</gene>
<sequence>MLRVRCLRGGSRGAEAAHLIGAMLGRTMTGWVQGAFQSYSSSAAAAQPQRALEENTVTEPELQECPVCAYNEWDPLEEVIVGRAENARVPPFTVEVKANTYEKHWPFYQKYGGQSFPEDHLKKAVAEIEEMCNILRMEGVTVQRPEPMDWSFEYNTPDFTSTGMYAAMPRDILMVVGNEIIEAPMAWRSRFFEYRAYRPLIKEYFRKGAKWTTPPKPTMSDELYDQEYPIRTVEDRHKLAAQGKFVTTEHEPCFDAADFIRAGRDLFVQRSYKHMGIEWMRRHLAPDYKVHIISFKDPTPCTSTPPSTSSGRDWCCPTLTRPCPSGQPGWTVVTPPTPLIPDGMILLLLAVHECLDADPKRVMCDANEHTIHKMFENLGIKTIKSYFH</sequence>
<dbReference type="GO" id="GO:0006601">
    <property type="term" value="P:creatine biosynthetic process"/>
    <property type="evidence" value="ECO:0007669"/>
    <property type="project" value="UniProtKB-UniRule"/>
</dbReference>
<dbReference type="Ensembl" id="ENSSTUT00000056096.1">
    <property type="protein sequence ID" value="ENSSTUP00000053663.1"/>
    <property type="gene ID" value="ENSSTUG00000022702.1"/>
</dbReference>
<dbReference type="CDD" id="cd21136">
    <property type="entry name" value="amidinotransferase_AGAT-like"/>
    <property type="match status" value="1"/>
</dbReference>
<organism evidence="5 6">
    <name type="scientific">Salmo trutta</name>
    <name type="common">Brown trout</name>
    <dbReference type="NCBI Taxonomy" id="8032"/>
    <lineage>
        <taxon>Eukaryota</taxon>
        <taxon>Metazoa</taxon>
        <taxon>Chordata</taxon>
        <taxon>Craniata</taxon>
        <taxon>Vertebrata</taxon>
        <taxon>Euteleostomi</taxon>
        <taxon>Actinopterygii</taxon>
        <taxon>Neopterygii</taxon>
        <taxon>Teleostei</taxon>
        <taxon>Protacanthopterygii</taxon>
        <taxon>Salmoniformes</taxon>
        <taxon>Salmonidae</taxon>
        <taxon>Salmoninae</taxon>
        <taxon>Salmo</taxon>
    </lineage>
</organism>